<dbReference type="Pfam" id="PF13419">
    <property type="entry name" value="HAD_2"/>
    <property type="match status" value="1"/>
</dbReference>
<evidence type="ECO:0000313" key="3">
    <source>
        <dbReference type="Proteomes" id="UP001138661"/>
    </source>
</evidence>
<dbReference type="GO" id="GO:0005829">
    <property type="term" value="C:cytosol"/>
    <property type="evidence" value="ECO:0007669"/>
    <property type="project" value="TreeGrafter"/>
</dbReference>
<dbReference type="EMBL" id="JAHXDN010000004">
    <property type="protein sequence ID" value="MBW4709002.1"/>
    <property type="molecule type" value="Genomic_DNA"/>
</dbReference>
<dbReference type="NCBIfam" id="TIGR01549">
    <property type="entry name" value="HAD-SF-IA-v1"/>
    <property type="match status" value="1"/>
</dbReference>
<dbReference type="SFLD" id="SFLDS00003">
    <property type="entry name" value="Haloacid_Dehalogenase"/>
    <property type="match status" value="1"/>
</dbReference>
<sequence>MRARIVFDLDGTLIDSAPEIQGIANALLAQDNIAPLSLAETRSFIGNGIDVFIRRMRDLRDIPPDRQEDLTEAFVAKYATSFDQTRLYPGVEDSLQKLREHHALGICTNKLIGPCHAVLDHLHIKRFFDTVWGGDSLPTRKPDPAMLKAAFEDLDGEKLIYVGDSEIDAETARRAQVPFLLFTGGYRKSPVDQITNDGTFDHHSELPALIGAMKSV</sequence>
<evidence type="ECO:0000256" key="1">
    <source>
        <dbReference type="ARBA" id="ARBA00006171"/>
    </source>
</evidence>
<organism evidence="2 3">
    <name type="scientific">Roseobacter insulae</name>
    <dbReference type="NCBI Taxonomy" id="2859783"/>
    <lineage>
        <taxon>Bacteria</taxon>
        <taxon>Pseudomonadati</taxon>
        <taxon>Pseudomonadota</taxon>
        <taxon>Alphaproteobacteria</taxon>
        <taxon>Rhodobacterales</taxon>
        <taxon>Roseobacteraceae</taxon>
        <taxon>Roseobacter</taxon>
    </lineage>
</organism>
<keyword evidence="2" id="KW-0378">Hydrolase</keyword>
<dbReference type="PANTHER" id="PTHR43434">
    <property type="entry name" value="PHOSPHOGLYCOLATE PHOSPHATASE"/>
    <property type="match status" value="1"/>
</dbReference>
<keyword evidence="3" id="KW-1185">Reference proteome</keyword>
<dbReference type="Proteomes" id="UP001138661">
    <property type="component" value="Unassembled WGS sequence"/>
</dbReference>
<dbReference type="InterPro" id="IPR050155">
    <property type="entry name" value="HAD-like_hydrolase_sf"/>
</dbReference>
<dbReference type="SFLD" id="SFLDG01129">
    <property type="entry name" value="C1.5:_HAD__Beta-PGM__Phosphata"/>
    <property type="match status" value="1"/>
</dbReference>
<dbReference type="GO" id="GO:0006281">
    <property type="term" value="P:DNA repair"/>
    <property type="evidence" value="ECO:0007669"/>
    <property type="project" value="TreeGrafter"/>
</dbReference>
<reference evidence="2" key="1">
    <citation type="submission" date="2021-07" db="EMBL/GenBank/DDBJ databases">
        <title>Roseobacter insulae sp. nov., isolated from a tidal flat.</title>
        <authorList>
            <person name="Park S."/>
            <person name="Yoon J.-H."/>
        </authorList>
    </citation>
    <scope>NUCLEOTIDE SEQUENCE</scope>
    <source>
        <strain evidence="2">YSTF-M11</strain>
    </source>
</reference>
<dbReference type="AlphaFoldDB" id="A0A9X1K3T8"/>
<proteinExistence type="inferred from homology"/>
<dbReference type="GO" id="GO:0008967">
    <property type="term" value="F:phosphoglycolate phosphatase activity"/>
    <property type="evidence" value="ECO:0007669"/>
    <property type="project" value="TreeGrafter"/>
</dbReference>
<dbReference type="InterPro" id="IPR041492">
    <property type="entry name" value="HAD_2"/>
</dbReference>
<comment type="similarity">
    <text evidence="1">Belongs to the HAD-like hydrolase superfamily. CbbY/CbbZ/Gph/YieH family.</text>
</comment>
<comment type="caution">
    <text evidence="2">The sequence shown here is derived from an EMBL/GenBank/DDBJ whole genome shotgun (WGS) entry which is preliminary data.</text>
</comment>
<accession>A0A9X1K3T8</accession>
<protein>
    <submittedName>
        <fullName evidence="2">HAD-IA family hydrolase</fullName>
    </submittedName>
</protein>
<name>A0A9X1K3T8_9RHOB</name>
<evidence type="ECO:0000313" key="2">
    <source>
        <dbReference type="EMBL" id="MBW4709002.1"/>
    </source>
</evidence>
<dbReference type="PANTHER" id="PTHR43434:SF1">
    <property type="entry name" value="PHOSPHOGLYCOLATE PHOSPHATASE"/>
    <property type="match status" value="1"/>
</dbReference>
<dbReference type="InterPro" id="IPR006439">
    <property type="entry name" value="HAD-SF_hydro_IA"/>
</dbReference>
<gene>
    <name evidence="2" type="ORF">KX928_14525</name>
</gene>